<dbReference type="PANTHER" id="PTHR46700:SF2">
    <property type="entry name" value="ARM REPEAT SUPERFAMILY PROTEIN"/>
    <property type="match status" value="1"/>
</dbReference>
<reference evidence="1" key="1">
    <citation type="submission" date="2020-06" db="EMBL/GenBank/DDBJ databases">
        <authorList>
            <person name="Li T."/>
            <person name="Hu X."/>
            <person name="Zhang T."/>
            <person name="Song X."/>
            <person name="Zhang H."/>
            <person name="Dai N."/>
            <person name="Sheng W."/>
            <person name="Hou X."/>
            <person name="Wei L."/>
        </authorList>
    </citation>
    <scope>NUCLEOTIDE SEQUENCE</scope>
    <source>
        <strain evidence="1">3651</strain>
        <tissue evidence="1">Leaf</tissue>
    </source>
</reference>
<reference evidence="1" key="2">
    <citation type="journal article" date="2024" name="Plant">
        <title>Genomic evolution and insights into agronomic trait innovations of Sesamum species.</title>
        <authorList>
            <person name="Miao H."/>
            <person name="Wang L."/>
            <person name="Qu L."/>
            <person name="Liu H."/>
            <person name="Sun Y."/>
            <person name="Le M."/>
            <person name="Wang Q."/>
            <person name="Wei S."/>
            <person name="Zheng Y."/>
            <person name="Lin W."/>
            <person name="Duan Y."/>
            <person name="Cao H."/>
            <person name="Xiong S."/>
            <person name="Wang X."/>
            <person name="Wei L."/>
            <person name="Li C."/>
            <person name="Ma Q."/>
            <person name="Ju M."/>
            <person name="Zhao R."/>
            <person name="Li G."/>
            <person name="Mu C."/>
            <person name="Tian Q."/>
            <person name="Mei H."/>
            <person name="Zhang T."/>
            <person name="Gao T."/>
            <person name="Zhang H."/>
        </authorList>
    </citation>
    <scope>NUCLEOTIDE SEQUENCE</scope>
    <source>
        <strain evidence="1">3651</strain>
    </source>
</reference>
<dbReference type="Gene3D" id="1.25.10.10">
    <property type="entry name" value="Leucine-rich Repeat Variant"/>
    <property type="match status" value="1"/>
</dbReference>
<name>A0AAE2CGD2_9LAMI</name>
<sequence>MSVPQAPKRSDSLANWFFTYTKLRFLTRMRRLLCLNAVRRQVDQPPEKALDIDTGSDKEAKKAEDVYMAGKLEGPDGWMVALRRSVKRLHFGSWEEKEVAAEEIRKLAEQDLKRRKTMAELGVIPPLVAMVGSEVAARRRLAVRALIELANGSLTNKALMMEAGILSKLPGNVAVLEETARQEFAQLLLSVSALANTQFSHTAARIIPTVVSILESSSNTIETEEMCLSALCNLSSVLDNCRSLIATGVVNTLIRLSSVKQVSEKSLATLGNLVVTSAGRKALEHNTNVPEGLIEIMTWEEKPKCQELSAYILMVLAHQSSLQRQKMAKAGIVQVLLELALLGSPLAQKRAAKILQWFKDERQMKMGPHSGPQMGRVSIGSPVNERDVDEGKKLLKKILQQSLYKNMETITRRANGDGDSSKLKALVMSSSSKSLPY</sequence>
<evidence type="ECO:0000313" key="2">
    <source>
        <dbReference type="Proteomes" id="UP001293254"/>
    </source>
</evidence>
<proteinExistence type="predicted"/>
<dbReference type="AlphaFoldDB" id="A0AAE2CGD2"/>
<dbReference type="PANTHER" id="PTHR46700">
    <property type="entry name" value="ARM REPEAT SUPERFAMILY PROTEIN"/>
    <property type="match status" value="1"/>
</dbReference>
<protein>
    <recommendedName>
        <fullName evidence="3">ARM repeat superfamily protein</fullName>
    </recommendedName>
</protein>
<evidence type="ECO:0008006" key="3">
    <source>
        <dbReference type="Google" id="ProtNLM"/>
    </source>
</evidence>
<dbReference type="SUPFAM" id="SSF48371">
    <property type="entry name" value="ARM repeat"/>
    <property type="match status" value="1"/>
</dbReference>
<dbReference type="InterPro" id="IPR016024">
    <property type="entry name" value="ARM-type_fold"/>
</dbReference>
<evidence type="ECO:0000313" key="1">
    <source>
        <dbReference type="EMBL" id="KAK4421173.1"/>
    </source>
</evidence>
<keyword evidence="2" id="KW-1185">Reference proteome</keyword>
<comment type="caution">
    <text evidence="1">The sequence shown here is derived from an EMBL/GenBank/DDBJ whole genome shotgun (WGS) entry which is preliminary data.</text>
</comment>
<dbReference type="InterPro" id="IPR011989">
    <property type="entry name" value="ARM-like"/>
</dbReference>
<accession>A0AAE2CGD2</accession>
<dbReference type="EMBL" id="JACGWO010000008">
    <property type="protein sequence ID" value="KAK4421173.1"/>
    <property type="molecule type" value="Genomic_DNA"/>
</dbReference>
<gene>
    <name evidence="1" type="ORF">Salat_2067800</name>
</gene>
<dbReference type="Proteomes" id="UP001293254">
    <property type="component" value="Unassembled WGS sequence"/>
</dbReference>
<organism evidence="1 2">
    <name type="scientific">Sesamum alatum</name>
    <dbReference type="NCBI Taxonomy" id="300844"/>
    <lineage>
        <taxon>Eukaryota</taxon>
        <taxon>Viridiplantae</taxon>
        <taxon>Streptophyta</taxon>
        <taxon>Embryophyta</taxon>
        <taxon>Tracheophyta</taxon>
        <taxon>Spermatophyta</taxon>
        <taxon>Magnoliopsida</taxon>
        <taxon>eudicotyledons</taxon>
        <taxon>Gunneridae</taxon>
        <taxon>Pentapetalae</taxon>
        <taxon>asterids</taxon>
        <taxon>lamiids</taxon>
        <taxon>Lamiales</taxon>
        <taxon>Pedaliaceae</taxon>
        <taxon>Sesamum</taxon>
    </lineage>
</organism>